<proteinExistence type="predicted"/>
<comment type="caution">
    <text evidence="1">The sequence shown here is derived from an EMBL/GenBank/DDBJ whole genome shotgun (WGS) entry which is preliminary data.</text>
</comment>
<organism evidence="1 2">
    <name type="scientific">Manihot esculenta</name>
    <name type="common">Cassava</name>
    <name type="synonym">Jatropha manihot</name>
    <dbReference type="NCBI Taxonomy" id="3983"/>
    <lineage>
        <taxon>Eukaryota</taxon>
        <taxon>Viridiplantae</taxon>
        <taxon>Streptophyta</taxon>
        <taxon>Embryophyta</taxon>
        <taxon>Tracheophyta</taxon>
        <taxon>Spermatophyta</taxon>
        <taxon>Magnoliopsida</taxon>
        <taxon>eudicotyledons</taxon>
        <taxon>Gunneridae</taxon>
        <taxon>Pentapetalae</taxon>
        <taxon>rosids</taxon>
        <taxon>fabids</taxon>
        <taxon>Malpighiales</taxon>
        <taxon>Euphorbiaceae</taxon>
        <taxon>Crotonoideae</taxon>
        <taxon>Manihoteae</taxon>
        <taxon>Manihot</taxon>
    </lineage>
</organism>
<protein>
    <submittedName>
        <fullName evidence="1">Uncharacterized protein</fullName>
    </submittedName>
</protein>
<keyword evidence="2" id="KW-1185">Reference proteome</keyword>
<name>A0ACB7GJC6_MANES</name>
<evidence type="ECO:0000313" key="1">
    <source>
        <dbReference type="EMBL" id="KAG8639603.1"/>
    </source>
</evidence>
<sequence>MLEFCKKEIQELLVKNLIRPSKSPWSCAAFYVNKNAEIERGAPRLVINYKPLNKALQWIRYPIPNKQDLLNRDSMTDKGKEVEKRISLRSPIIKPCNINLLPSGQHSPRPIYTSISSILQRPMNPISSALVIPTSPRPRLPSFASTNRFSPLQPALISPSTFKQAVTGPPATEPSSSNPLLTQEPTQTEYSYKSINEYILTIEPEYWAQNPNLNIYQLCSTIFPRNHYYIPDNFQKSQQFYETILSNTCSIVMHNNYDPQNPNKLRYCKVRILKVWTLTDWGLEPHKMREMIMTIGQIKQNIKYNYYDYQIAWERTFFKQNEQLSVSFFFFFDDNFSYPLPYWFYQWWNKFGFCETNVPNQIVIAKEQFFEKQQLPENVSIAPSWLIYSHHFHIPWILMIEYQIKDQAIGIFQVPTIVRRFKTKWWTKTNLHGCNNKAIEQFFQDHPQFCKKPSISIITRQETFLARKQQIMSQMAACTSEEEYDQLINELNDVRSSAASPSPISLDNDNDDFFTQAEM</sequence>
<dbReference type="Proteomes" id="UP000091857">
    <property type="component" value="Chromosome 14"/>
</dbReference>
<reference evidence="2" key="1">
    <citation type="journal article" date="2016" name="Nat. Biotechnol.">
        <title>Sequencing wild and cultivated cassava and related species reveals extensive interspecific hybridization and genetic diversity.</title>
        <authorList>
            <person name="Bredeson J.V."/>
            <person name="Lyons J.B."/>
            <person name="Prochnik S.E."/>
            <person name="Wu G.A."/>
            <person name="Ha C.M."/>
            <person name="Edsinger-Gonzales E."/>
            <person name="Grimwood J."/>
            <person name="Schmutz J."/>
            <person name="Rabbi I.Y."/>
            <person name="Egesi C."/>
            <person name="Nauluvula P."/>
            <person name="Lebot V."/>
            <person name="Ndunguru J."/>
            <person name="Mkamilo G."/>
            <person name="Bart R.S."/>
            <person name="Setter T.L."/>
            <person name="Gleadow R.M."/>
            <person name="Kulakow P."/>
            <person name="Ferguson M.E."/>
            <person name="Rounsley S."/>
            <person name="Rokhsar D.S."/>
        </authorList>
    </citation>
    <scope>NUCLEOTIDE SEQUENCE [LARGE SCALE GENOMIC DNA]</scope>
    <source>
        <strain evidence="2">cv. AM560-2</strain>
    </source>
</reference>
<gene>
    <name evidence="1" type="ORF">MANES_14G158475v8</name>
</gene>
<accession>A0ACB7GJC6</accession>
<evidence type="ECO:0000313" key="2">
    <source>
        <dbReference type="Proteomes" id="UP000091857"/>
    </source>
</evidence>
<dbReference type="EMBL" id="CM004400">
    <property type="protein sequence ID" value="KAG8639603.1"/>
    <property type="molecule type" value="Genomic_DNA"/>
</dbReference>